<organism evidence="2 3">
    <name type="scientific">Streptomyces mirabilis</name>
    <dbReference type="NCBI Taxonomy" id="68239"/>
    <lineage>
        <taxon>Bacteria</taxon>
        <taxon>Bacillati</taxon>
        <taxon>Actinomycetota</taxon>
        <taxon>Actinomycetes</taxon>
        <taxon>Kitasatosporales</taxon>
        <taxon>Streptomycetaceae</taxon>
        <taxon>Streptomyces</taxon>
    </lineage>
</organism>
<evidence type="ECO:0000313" key="2">
    <source>
        <dbReference type="EMBL" id="SFG57787.1"/>
    </source>
</evidence>
<evidence type="ECO:0008006" key="4">
    <source>
        <dbReference type="Google" id="ProtNLM"/>
    </source>
</evidence>
<feature type="compositionally biased region" description="Pro residues" evidence="1">
    <location>
        <begin position="112"/>
        <end position="122"/>
    </location>
</feature>
<protein>
    <recommendedName>
        <fullName evidence="4">Fusaric acid resistance protein-like</fullName>
    </recommendedName>
</protein>
<accession>A0A1I2T3N6</accession>
<reference evidence="2 3" key="1">
    <citation type="submission" date="2016-10" db="EMBL/GenBank/DDBJ databases">
        <authorList>
            <person name="de Groot N.N."/>
        </authorList>
    </citation>
    <scope>NUCLEOTIDE SEQUENCE [LARGE SCALE GENOMIC DNA]</scope>
    <source>
        <strain evidence="2 3">OK461</strain>
    </source>
</reference>
<gene>
    <name evidence="2" type="ORF">SAMN02787118_12342</name>
</gene>
<proteinExistence type="predicted"/>
<dbReference type="EMBL" id="FONR01000023">
    <property type="protein sequence ID" value="SFG57787.1"/>
    <property type="molecule type" value="Genomic_DNA"/>
</dbReference>
<name>A0A1I2T3N6_9ACTN</name>
<dbReference type="Proteomes" id="UP000181942">
    <property type="component" value="Unassembled WGS sequence"/>
</dbReference>
<feature type="region of interest" description="Disordered" evidence="1">
    <location>
        <begin position="109"/>
        <end position="131"/>
    </location>
</feature>
<evidence type="ECO:0000256" key="1">
    <source>
        <dbReference type="SAM" id="MobiDB-lite"/>
    </source>
</evidence>
<dbReference type="RefSeq" id="WP_143138336.1">
    <property type="nucleotide sequence ID" value="NZ_FONR01000023.1"/>
</dbReference>
<dbReference type="AlphaFoldDB" id="A0A1I2T3N6"/>
<evidence type="ECO:0000313" key="3">
    <source>
        <dbReference type="Proteomes" id="UP000181942"/>
    </source>
</evidence>
<dbReference type="OrthoDB" id="4638444at2"/>
<sequence>MPLGGGLERLRARDPGLRAVRRSARVTLVACTGFYAARYGLENHVAAVYALFGAIASGGMSFVPGTPRERARTLLAALPVAAAWEELRVERPAVPGRLPTLIRRLQHRQRPLPTPHPTPPRVPMSVRVCRP</sequence>